<dbReference type="AlphaFoldDB" id="E9CLG7"/>
<keyword evidence="2" id="KW-1185">Reference proteome</keyword>
<protein>
    <submittedName>
        <fullName evidence="1">Uncharacterized protein</fullName>
    </submittedName>
</protein>
<dbReference type="EMBL" id="GL636107">
    <property type="protein sequence ID" value="EFW12479.1"/>
    <property type="molecule type" value="Genomic_DNA"/>
</dbReference>
<accession>E9CLG7</accession>
<gene>
    <name evidence="1" type="ORF">SSYM_1084</name>
</gene>
<sequence length="22" mass="2695">MVFEECHLNRQHPIYRPVMHSA</sequence>
<reference evidence="2" key="1">
    <citation type="journal article" date="2011" name="Genome Biol. Evol.">
        <title>Massive genomic decay in Serratia symbiotica, a recently evolved symbiont of aphids.</title>
        <authorList>
            <person name="Burke G.R."/>
            <person name="Moran N.A."/>
        </authorList>
    </citation>
    <scope>NUCLEOTIDE SEQUENCE [LARGE SCALE GENOMIC DNA]</scope>
    <source>
        <strain evidence="2">Tucson</strain>
    </source>
</reference>
<name>E9CLG7_9GAMM</name>
<proteinExistence type="predicted"/>
<organism evidence="1 2">
    <name type="scientific">Serratia symbiotica str. Tucson</name>
    <dbReference type="NCBI Taxonomy" id="914128"/>
    <lineage>
        <taxon>Bacteria</taxon>
        <taxon>Pseudomonadati</taxon>
        <taxon>Pseudomonadota</taxon>
        <taxon>Gammaproteobacteria</taxon>
        <taxon>Enterobacterales</taxon>
        <taxon>Yersiniaceae</taxon>
        <taxon>Serratia</taxon>
        <taxon>Serratia symbiotica</taxon>
    </lineage>
</organism>
<feature type="non-terminal residue" evidence="1">
    <location>
        <position position="22"/>
    </location>
</feature>
<dbReference type="Proteomes" id="UP000013568">
    <property type="component" value="Unassembled WGS sequence"/>
</dbReference>
<evidence type="ECO:0000313" key="2">
    <source>
        <dbReference type="Proteomes" id="UP000013568"/>
    </source>
</evidence>
<dbReference type="HOGENOM" id="CLU_3425812_0_0_6"/>
<evidence type="ECO:0000313" key="1">
    <source>
        <dbReference type="EMBL" id="EFW12479.1"/>
    </source>
</evidence>